<dbReference type="Gene3D" id="3.40.50.1820">
    <property type="entry name" value="alpha/beta hydrolase"/>
    <property type="match status" value="1"/>
</dbReference>
<dbReference type="PANTHER" id="PTHR48081:SF31">
    <property type="entry name" value="STERYL ACETYL HYDROLASE MUG81-RELATED"/>
    <property type="match status" value="1"/>
</dbReference>
<dbReference type="Proteomes" id="UP000789831">
    <property type="component" value="Unassembled WGS sequence"/>
</dbReference>
<proteinExistence type="predicted"/>
<dbReference type="Pfam" id="PF07859">
    <property type="entry name" value="Abhydrolase_3"/>
    <property type="match status" value="1"/>
</dbReference>
<evidence type="ECO:0000259" key="3">
    <source>
        <dbReference type="Pfam" id="PF07859"/>
    </source>
</evidence>
<evidence type="ECO:0000313" key="5">
    <source>
        <dbReference type="Proteomes" id="UP000789831"/>
    </source>
</evidence>
<dbReference type="SUPFAM" id="SSF53474">
    <property type="entry name" value="alpha/beta-Hydrolases"/>
    <property type="match status" value="1"/>
</dbReference>
<keyword evidence="5" id="KW-1185">Reference proteome</keyword>
<keyword evidence="2" id="KW-1133">Transmembrane helix</keyword>
<evidence type="ECO:0000256" key="1">
    <source>
        <dbReference type="ARBA" id="ARBA00022801"/>
    </source>
</evidence>
<dbReference type="GO" id="GO:0016787">
    <property type="term" value="F:hydrolase activity"/>
    <property type="evidence" value="ECO:0007669"/>
    <property type="project" value="UniProtKB-KW"/>
</dbReference>
<sequence length="390" mass="43908">MDSPANIFNLFFVFAIRVPESVFLYFASHLSHKLHKIKFDKNNRSFFSNNAITDTVATITKKAPPPSYSAPPTLNQRILSTFIRSAEDALSLEGLKNLYSFGAWIDTISHGFNYTNKWYVKLDNSAGFEGYLVAEDAVNARLGEDVDRLILYTHGGGFISGHSLVSISAFVYWIKTWKANHNAKVQILSLEYPLSPENPYPAARDYLLNCYRWLINEQGINPSNIVFGGDSAGANLSAVASLQIVNYQKDEHKLPPPASLLLNSPLVNTDTRAESFANEELDIISLDWMSKCAYAYARGTTMRHESPEISPLFEPDISKMPRFFASVGEYEVFHDDIKAFARKAEDQGVEVDLMYEPVNYHNFGVSFWLSNNGAYQRAAKRMGIFLFGKK</sequence>
<keyword evidence="1" id="KW-0378">Hydrolase</keyword>
<evidence type="ECO:0000256" key="2">
    <source>
        <dbReference type="SAM" id="Phobius"/>
    </source>
</evidence>
<dbReference type="InterPro" id="IPR050300">
    <property type="entry name" value="GDXG_lipolytic_enzyme"/>
</dbReference>
<feature type="domain" description="Alpha/beta hydrolase fold-3" evidence="3">
    <location>
        <begin position="150"/>
        <end position="363"/>
    </location>
</feature>
<keyword evidence="2" id="KW-0472">Membrane</keyword>
<reference evidence="4" key="1">
    <citation type="submission" date="2021-06" db="EMBL/GenBank/DDBJ databases">
        <authorList>
            <person name="Kallberg Y."/>
            <person name="Tangrot J."/>
            <person name="Rosling A."/>
        </authorList>
    </citation>
    <scope>NUCLEOTIDE SEQUENCE</scope>
    <source>
        <strain evidence="4">MT106</strain>
    </source>
</reference>
<keyword evidence="2" id="KW-0812">Transmembrane</keyword>
<feature type="transmembrane region" description="Helical" evidence="2">
    <location>
        <begin position="6"/>
        <end position="27"/>
    </location>
</feature>
<organism evidence="4 5">
    <name type="scientific">Ambispora gerdemannii</name>
    <dbReference type="NCBI Taxonomy" id="144530"/>
    <lineage>
        <taxon>Eukaryota</taxon>
        <taxon>Fungi</taxon>
        <taxon>Fungi incertae sedis</taxon>
        <taxon>Mucoromycota</taxon>
        <taxon>Glomeromycotina</taxon>
        <taxon>Glomeromycetes</taxon>
        <taxon>Archaeosporales</taxon>
        <taxon>Ambisporaceae</taxon>
        <taxon>Ambispora</taxon>
    </lineage>
</organism>
<name>A0A9N8VL71_9GLOM</name>
<dbReference type="OrthoDB" id="408631at2759"/>
<dbReference type="EMBL" id="CAJVPL010000168">
    <property type="protein sequence ID" value="CAG8458828.1"/>
    <property type="molecule type" value="Genomic_DNA"/>
</dbReference>
<dbReference type="InterPro" id="IPR029058">
    <property type="entry name" value="AB_hydrolase_fold"/>
</dbReference>
<dbReference type="AlphaFoldDB" id="A0A9N8VL71"/>
<evidence type="ECO:0000313" key="4">
    <source>
        <dbReference type="EMBL" id="CAG8458828.1"/>
    </source>
</evidence>
<comment type="caution">
    <text evidence="4">The sequence shown here is derived from an EMBL/GenBank/DDBJ whole genome shotgun (WGS) entry which is preliminary data.</text>
</comment>
<accession>A0A9N8VL71</accession>
<dbReference type="InterPro" id="IPR013094">
    <property type="entry name" value="AB_hydrolase_3"/>
</dbReference>
<protein>
    <submittedName>
        <fullName evidence="4">9950_t:CDS:1</fullName>
    </submittedName>
</protein>
<dbReference type="PANTHER" id="PTHR48081">
    <property type="entry name" value="AB HYDROLASE SUPERFAMILY PROTEIN C4A8.06C"/>
    <property type="match status" value="1"/>
</dbReference>
<gene>
    <name evidence="4" type="ORF">AGERDE_LOCUS2142</name>
</gene>